<organism evidence="1 2">
    <name type="scientific">Galdieria partita</name>
    <dbReference type="NCBI Taxonomy" id="83374"/>
    <lineage>
        <taxon>Eukaryota</taxon>
        <taxon>Rhodophyta</taxon>
        <taxon>Bangiophyceae</taxon>
        <taxon>Galdieriales</taxon>
        <taxon>Galdieriaceae</taxon>
        <taxon>Galdieria</taxon>
    </lineage>
</organism>
<dbReference type="InterPro" id="IPR011989">
    <property type="entry name" value="ARM-like"/>
</dbReference>
<proteinExistence type="predicted"/>
<reference evidence="1" key="1">
    <citation type="journal article" date="2022" name="Proc. Natl. Acad. Sci. U.S.A.">
        <title>Life cycle and functional genomics of the unicellular red alga Galdieria for elucidating algal and plant evolution and industrial use.</title>
        <authorList>
            <person name="Hirooka S."/>
            <person name="Itabashi T."/>
            <person name="Ichinose T.M."/>
            <person name="Onuma R."/>
            <person name="Fujiwara T."/>
            <person name="Yamashita S."/>
            <person name="Jong L.W."/>
            <person name="Tomita R."/>
            <person name="Iwane A.H."/>
            <person name="Miyagishima S.Y."/>
        </authorList>
    </citation>
    <scope>NUCLEOTIDE SEQUENCE</scope>
    <source>
        <strain evidence="1">NBRC 102759</strain>
    </source>
</reference>
<sequence>MHEDTDSCSRKELNHFELKALEAFFLRNVTENLHLFHPRELFLQGNNDDVRFFLAENFSSRVVLSSRSGLLLIPRIQYYALAMQSYDKDHLKGVLHLFYLSDVEKRALSAYGFRYCWSKDTFIVNSTFQTLVTISMEDKSNLVKLCSIDSLFYWVRQSGEDICSRLFLLLEYVIPNLLIRQPIVIRYFILKHLSKFVDIFVAIPMKRQPLALHRSFLIVSLKGCNDPCCLVRQLGLELLERLLYRPCFLVLQSFSRKNIKAEIYSSISNAIVTSQCDWDHLHSLLQKLKLGNSKGLVALEVSGSLIQLAEDSCLHIRLSFVRVIDVLLHYHKTNTRLTRHVVDCLLSLLYDASDLIRTRTLNVLTNHAPDLCLDDMSLRKLLVCLLDPNSLFRYSVVFFLSNIMLSEDCNLSLVFKYYMNALEFFHDDLPILLWSIERLGIRNPHLIRKNVLNFPQLVNNFFRKWNVVDQFERNILYVSEQHKLQLIFKFFLSSNDEQVIERLPRSFVLLFDIRKRKYEEYRLSSYLQSYCRNEENLMRHSTLQSVLSCLSFELAFFGYRCLYYEYNCFSPVYLPLLKLYIHLLENMSCNLSLEPIVHTAKYLLEWLRLWPISSKDASCHVPEYLTIEFVKESESAMDCKNIWRNALLDTIIELELFQSPYKGIEQLCKVLEHIYEEEFVSHLASDFYKAVEHYFIYSHFHLRTIRYYFQIISLTCSENIEGSNTFLLELQCAVSVQNFELDRIPQLFIRIYSRDNTKHALTMQQRLESCEQHLREGRTLFSEACLVRLEANDYSGRDALVSLETILYDKIVSLAPLQPIQW</sequence>
<dbReference type="AlphaFoldDB" id="A0A9C7UQM3"/>
<protein>
    <submittedName>
        <fullName evidence="1">Uncharacterized protein</fullName>
    </submittedName>
</protein>
<evidence type="ECO:0000313" key="2">
    <source>
        <dbReference type="Proteomes" id="UP001061958"/>
    </source>
</evidence>
<dbReference type="EMBL" id="BQMJ01000026">
    <property type="protein sequence ID" value="GJQ11662.1"/>
    <property type="molecule type" value="Genomic_DNA"/>
</dbReference>
<accession>A0A9C7UQM3</accession>
<dbReference type="SUPFAM" id="SSF48371">
    <property type="entry name" value="ARM repeat"/>
    <property type="match status" value="1"/>
</dbReference>
<reference evidence="1" key="2">
    <citation type="submission" date="2022-01" db="EMBL/GenBank/DDBJ databases">
        <authorList>
            <person name="Hirooka S."/>
            <person name="Miyagishima S.Y."/>
        </authorList>
    </citation>
    <scope>NUCLEOTIDE SEQUENCE</scope>
    <source>
        <strain evidence="1">NBRC 102759</strain>
    </source>
</reference>
<dbReference type="InterPro" id="IPR016024">
    <property type="entry name" value="ARM-type_fold"/>
</dbReference>
<comment type="caution">
    <text evidence="1">The sequence shown here is derived from an EMBL/GenBank/DDBJ whole genome shotgun (WGS) entry which is preliminary data.</text>
</comment>
<gene>
    <name evidence="1" type="ORF">GpartN1_g3453.t1</name>
</gene>
<dbReference type="OrthoDB" id="18190at2759"/>
<keyword evidence="2" id="KW-1185">Reference proteome</keyword>
<name>A0A9C7UQM3_9RHOD</name>
<dbReference type="Gene3D" id="1.25.10.10">
    <property type="entry name" value="Leucine-rich Repeat Variant"/>
    <property type="match status" value="1"/>
</dbReference>
<evidence type="ECO:0000313" key="1">
    <source>
        <dbReference type="EMBL" id="GJQ11662.1"/>
    </source>
</evidence>
<dbReference type="Proteomes" id="UP001061958">
    <property type="component" value="Unassembled WGS sequence"/>
</dbReference>